<keyword evidence="2" id="KW-0813">Transport</keyword>
<keyword evidence="5" id="KW-0598">Phosphotransferase system</keyword>
<feature type="transmembrane region" description="Helical" evidence="10">
    <location>
        <begin position="213"/>
        <end position="240"/>
    </location>
</feature>
<name>A0A0R2LS02_9LACO</name>
<dbReference type="Pfam" id="PF03609">
    <property type="entry name" value="EII-Sor"/>
    <property type="match status" value="1"/>
</dbReference>
<feature type="transmembrane region" description="Helical" evidence="10">
    <location>
        <begin position="29"/>
        <end position="50"/>
    </location>
</feature>
<keyword evidence="12" id="KW-1185">Reference proteome</keyword>
<proteinExistence type="predicted"/>
<evidence type="ECO:0000256" key="10">
    <source>
        <dbReference type="SAM" id="Phobius"/>
    </source>
</evidence>
<evidence type="ECO:0000256" key="1">
    <source>
        <dbReference type="ARBA" id="ARBA00004651"/>
    </source>
</evidence>
<sequence>MVIVQGVLTILLSFWVVLDQQGLVITTWFPIMVALFMGIIMGDMQTAMIIGGTFQLMALGVANIGGSSVPNWGLAALVGIYIAIRTTSTIGDAKAVALAVGVPVGMLGIQLDVLAKILNTYVSHAAQKALNQGKYKKMNRIMWVGPLIFGLTTAVPTAIVVLFGNGLVRNVLNVVPDWVTDGLSIAGNMLPVVGIAMLLQVMPAKKYLSMLMVGFVLSAYLNVPMMGVSIVGLAMAYYFFVTTVKKDSEHTNAQTDAAGAQEQDEEGDDWDE</sequence>
<evidence type="ECO:0000256" key="2">
    <source>
        <dbReference type="ARBA" id="ARBA00022448"/>
    </source>
</evidence>
<feature type="transmembrane region" description="Helical" evidence="10">
    <location>
        <begin position="143"/>
        <end position="163"/>
    </location>
</feature>
<organism evidence="11 12">
    <name type="scientific">Ligilactobacillus pobuzihii</name>
    <dbReference type="NCBI Taxonomy" id="449659"/>
    <lineage>
        <taxon>Bacteria</taxon>
        <taxon>Bacillati</taxon>
        <taxon>Bacillota</taxon>
        <taxon>Bacilli</taxon>
        <taxon>Lactobacillales</taxon>
        <taxon>Lactobacillaceae</taxon>
        <taxon>Ligilactobacillus</taxon>
    </lineage>
</organism>
<accession>A0A0R2LS02</accession>
<dbReference type="PANTHER" id="PTHR32502:SF28">
    <property type="entry name" value="PHOSPHOTRANSFERASE SYSTEM SUGAR-SPECIFIC EIIC COMPONENT"/>
    <property type="match status" value="1"/>
</dbReference>
<dbReference type="GO" id="GO:0005886">
    <property type="term" value="C:plasma membrane"/>
    <property type="evidence" value="ECO:0007669"/>
    <property type="project" value="UniProtKB-SubCell"/>
</dbReference>
<evidence type="ECO:0000256" key="9">
    <source>
        <dbReference type="SAM" id="MobiDB-lite"/>
    </source>
</evidence>
<evidence type="ECO:0000256" key="4">
    <source>
        <dbReference type="ARBA" id="ARBA00022597"/>
    </source>
</evidence>
<keyword evidence="7 10" id="KW-1133">Transmembrane helix</keyword>
<dbReference type="InterPro" id="IPR004700">
    <property type="entry name" value="PTS_IIC_man"/>
</dbReference>
<evidence type="ECO:0000256" key="6">
    <source>
        <dbReference type="ARBA" id="ARBA00022692"/>
    </source>
</evidence>
<feature type="region of interest" description="Disordered" evidence="9">
    <location>
        <begin position="250"/>
        <end position="272"/>
    </location>
</feature>
<evidence type="ECO:0000313" key="12">
    <source>
        <dbReference type="Proteomes" id="UP000051886"/>
    </source>
</evidence>
<dbReference type="AlphaFoldDB" id="A0A0R2LS02"/>
<dbReference type="RefSeq" id="WP_017867085.1">
    <property type="nucleotide sequence ID" value="NZ_BJYB01000037.1"/>
</dbReference>
<keyword evidence="3" id="KW-1003">Cell membrane</keyword>
<evidence type="ECO:0000256" key="3">
    <source>
        <dbReference type="ARBA" id="ARBA00022475"/>
    </source>
</evidence>
<evidence type="ECO:0000256" key="5">
    <source>
        <dbReference type="ARBA" id="ARBA00022683"/>
    </source>
</evidence>
<evidence type="ECO:0000313" key="11">
    <source>
        <dbReference type="EMBL" id="KRO01194.1"/>
    </source>
</evidence>
<dbReference type="OrthoDB" id="1649937at2"/>
<reference evidence="11 12" key="1">
    <citation type="journal article" date="2015" name="Genome Announc.">
        <title>Expanding the biotechnology potential of lactobacilli through comparative genomics of 213 strains and associated genera.</title>
        <authorList>
            <person name="Sun Z."/>
            <person name="Harris H.M."/>
            <person name="McCann A."/>
            <person name="Guo C."/>
            <person name="Argimon S."/>
            <person name="Zhang W."/>
            <person name="Yang X."/>
            <person name="Jeffery I.B."/>
            <person name="Cooney J.C."/>
            <person name="Kagawa T.F."/>
            <person name="Liu W."/>
            <person name="Song Y."/>
            <person name="Salvetti E."/>
            <person name="Wrobel A."/>
            <person name="Rasinkangas P."/>
            <person name="Parkhill J."/>
            <person name="Rea M.C."/>
            <person name="O'Sullivan O."/>
            <person name="Ritari J."/>
            <person name="Douillard F.P."/>
            <person name="Paul Ross R."/>
            <person name="Yang R."/>
            <person name="Briner A.E."/>
            <person name="Felis G.E."/>
            <person name="de Vos W.M."/>
            <person name="Barrangou R."/>
            <person name="Klaenhammer T.R."/>
            <person name="Caufield P.W."/>
            <person name="Cui Y."/>
            <person name="Zhang H."/>
            <person name="O'Toole P.W."/>
        </authorList>
    </citation>
    <scope>NUCLEOTIDE SEQUENCE [LARGE SCALE GENOMIC DNA]</scope>
    <source>
        <strain evidence="11 12">NBRC 103219</strain>
    </source>
</reference>
<dbReference type="GO" id="GO:0009401">
    <property type="term" value="P:phosphoenolpyruvate-dependent sugar phosphotransferase system"/>
    <property type="evidence" value="ECO:0007669"/>
    <property type="project" value="UniProtKB-KW"/>
</dbReference>
<dbReference type="EMBL" id="JQCN01000013">
    <property type="protein sequence ID" value="KRO01194.1"/>
    <property type="molecule type" value="Genomic_DNA"/>
</dbReference>
<evidence type="ECO:0000256" key="8">
    <source>
        <dbReference type="ARBA" id="ARBA00023136"/>
    </source>
</evidence>
<feature type="compositionally biased region" description="Acidic residues" evidence="9">
    <location>
        <begin position="262"/>
        <end position="272"/>
    </location>
</feature>
<dbReference type="InterPro" id="IPR050303">
    <property type="entry name" value="GatZ_KbaZ_carbometab"/>
</dbReference>
<keyword evidence="6 10" id="KW-0812">Transmembrane</keyword>
<keyword evidence="4" id="KW-0762">Sugar transport</keyword>
<feature type="transmembrane region" description="Helical" evidence="10">
    <location>
        <begin position="62"/>
        <end position="84"/>
    </location>
</feature>
<dbReference type="PROSITE" id="PS51106">
    <property type="entry name" value="PTS_EIIC_TYPE_4"/>
    <property type="match status" value="1"/>
</dbReference>
<gene>
    <name evidence="11" type="ORF">IV66_GL000727</name>
</gene>
<dbReference type="PANTHER" id="PTHR32502">
    <property type="entry name" value="N-ACETYLGALACTOSAMINE PERMEASE II COMPONENT-RELATED"/>
    <property type="match status" value="1"/>
</dbReference>
<dbReference type="STRING" id="449659.IV66_GL000727"/>
<comment type="subcellular location">
    <subcellularLocation>
        <location evidence="1">Cell membrane</location>
        <topology evidence="1">Multi-pass membrane protein</topology>
    </subcellularLocation>
</comment>
<feature type="transmembrane region" description="Helical" evidence="10">
    <location>
        <begin position="183"/>
        <end position="201"/>
    </location>
</feature>
<dbReference type="Proteomes" id="UP000051886">
    <property type="component" value="Unassembled WGS sequence"/>
</dbReference>
<protein>
    <submittedName>
        <fullName evidence="11">PTS family mannose fructose sorbose porter component IIC</fullName>
    </submittedName>
</protein>
<dbReference type="PATRIC" id="fig|449659.4.peg.733"/>
<comment type="caution">
    <text evidence="11">The sequence shown here is derived from an EMBL/GenBank/DDBJ whole genome shotgun (WGS) entry which is preliminary data.</text>
</comment>
<feature type="transmembrane region" description="Helical" evidence="10">
    <location>
        <begin position="96"/>
        <end position="122"/>
    </location>
</feature>
<evidence type="ECO:0000256" key="7">
    <source>
        <dbReference type="ARBA" id="ARBA00022989"/>
    </source>
</evidence>
<keyword evidence="8 10" id="KW-0472">Membrane</keyword>